<gene>
    <name evidence="1" type="ORF">DFJ69_1216</name>
</gene>
<comment type="caution">
    <text evidence="1">The sequence shown here is derived from an EMBL/GenBank/DDBJ whole genome shotgun (WGS) entry which is preliminary data.</text>
</comment>
<organism evidence="1 2">
    <name type="scientific">Thermomonospora umbrina</name>
    <dbReference type="NCBI Taxonomy" id="111806"/>
    <lineage>
        <taxon>Bacteria</taxon>
        <taxon>Bacillati</taxon>
        <taxon>Actinomycetota</taxon>
        <taxon>Actinomycetes</taxon>
        <taxon>Streptosporangiales</taxon>
        <taxon>Thermomonosporaceae</taxon>
        <taxon>Thermomonospora</taxon>
    </lineage>
</organism>
<evidence type="ECO:0008006" key="3">
    <source>
        <dbReference type="Google" id="ProtNLM"/>
    </source>
</evidence>
<dbReference type="EMBL" id="QTTT01000001">
    <property type="protein sequence ID" value="REE95805.1"/>
    <property type="molecule type" value="Genomic_DNA"/>
</dbReference>
<dbReference type="AlphaFoldDB" id="A0A3D9SS65"/>
<dbReference type="PROSITE" id="PS51257">
    <property type="entry name" value="PROKAR_LIPOPROTEIN"/>
    <property type="match status" value="1"/>
</dbReference>
<name>A0A3D9SS65_9ACTN</name>
<proteinExistence type="predicted"/>
<reference evidence="1 2" key="1">
    <citation type="submission" date="2018-08" db="EMBL/GenBank/DDBJ databases">
        <title>Sequencing the genomes of 1000 actinobacteria strains.</title>
        <authorList>
            <person name="Klenk H.-P."/>
        </authorList>
    </citation>
    <scope>NUCLEOTIDE SEQUENCE [LARGE SCALE GENOMIC DNA]</scope>
    <source>
        <strain evidence="1 2">DSM 43927</strain>
    </source>
</reference>
<dbReference type="OrthoDB" id="3482642at2"/>
<dbReference type="Proteomes" id="UP000256661">
    <property type="component" value="Unassembled WGS sequence"/>
</dbReference>
<evidence type="ECO:0000313" key="1">
    <source>
        <dbReference type="EMBL" id="REE95805.1"/>
    </source>
</evidence>
<sequence>MRYGVARRGTAGFAALVLATGGCAMKDGNKSQVCADGKQAVQQYATRLKTVAANDPAQWKQVTDQLAVRFDALSKTAEDATLKKALKDGSTQFRAAATALGTGDAAALNKALAETPDRLGTACD</sequence>
<dbReference type="RefSeq" id="WP_116021547.1">
    <property type="nucleotide sequence ID" value="NZ_QTTT01000001.1"/>
</dbReference>
<protein>
    <recommendedName>
        <fullName evidence="3">Small secreted protein</fullName>
    </recommendedName>
</protein>
<keyword evidence="2" id="KW-1185">Reference proteome</keyword>
<accession>A0A3D9SS65</accession>
<evidence type="ECO:0000313" key="2">
    <source>
        <dbReference type="Proteomes" id="UP000256661"/>
    </source>
</evidence>